<dbReference type="PROSITE" id="PS00107">
    <property type="entry name" value="PROTEIN_KINASE_ATP"/>
    <property type="match status" value="1"/>
</dbReference>
<dbReference type="AlphaFoldDB" id="L7FCS2"/>
<feature type="domain" description="Protein kinase" evidence="9">
    <location>
        <begin position="74"/>
        <end position="323"/>
    </location>
</feature>
<dbReference type="GO" id="GO:0004674">
    <property type="term" value="F:protein serine/threonine kinase activity"/>
    <property type="evidence" value="ECO:0007669"/>
    <property type="project" value="UniProtKB-KW"/>
</dbReference>
<dbReference type="EC" id="2.7.11.1" evidence="1"/>
<evidence type="ECO:0000256" key="6">
    <source>
        <dbReference type="ARBA" id="ARBA00022840"/>
    </source>
</evidence>
<evidence type="ECO:0000313" key="11">
    <source>
        <dbReference type="Proteomes" id="UP000010931"/>
    </source>
</evidence>
<feature type="compositionally biased region" description="Low complexity" evidence="8">
    <location>
        <begin position="435"/>
        <end position="479"/>
    </location>
</feature>
<dbReference type="InterPro" id="IPR008271">
    <property type="entry name" value="Ser/Thr_kinase_AS"/>
</dbReference>
<dbReference type="InterPro" id="IPR011009">
    <property type="entry name" value="Kinase-like_dom_sf"/>
</dbReference>
<dbReference type="Pfam" id="PF00069">
    <property type="entry name" value="Pkinase"/>
    <property type="match status" value="1"/>
</dbReference>
<evidence type="ECO:0000259" key="9">
    <source>
        <dbReference type="PROSITE" id="PS50011"/>
    </source>
</evidence>
<evidence type="ECO:0000256" key="2">
    <source>
        <dbReference type="ARBA" id="ARBA00022527"/>
    </source>
</evidence>
<keyword evidence="3" id="KW-0808">Transferase</keyword>
<dbReference type="CDD" id="cd14014">
    <property type="entry name" value="STKc_PknB_like"/>
    <property type="match status" value="1"/>
</dbReference>
<proteinExistence type="predicted"/>
<feature type="compositionally biased region" description="Low complexity" evidence="8">
    <location>
        <begin position="416"/>
        <end position="425"/>
    </location>
</feature>
<evidence type="ECO:0000256" key="5">
    <source>
        <dbReference type="ARBA" id="ARBA00022777"/>
    </source>
</evidence>
<feature type="compositionally biased region" description="Low complexity" evidence="8">
    <location>
        <begin position="487"/>
        <end position="513"/>
    </location>
</feature>
<comment type="caution">
    <text evidence="10">The sequence shown here is derived from an EMBL/GenBank/DDBJ whole genome shotgun (WGS) entry which is preliminary data.</text>
</comment>
<dbReference type="PANTHER" id="PTHR43289:SF6">
    <property type="entry name" value="SERINE_THREONINE-PROTEIN KINASE NEKL-3"/>
    <property type="match status" value="1"/>
</dbReference>
<dbReference type="STRING" id="85558.T45_01024"/>
<dbReference type="PATRIC" id="fig|698760.3.peg.1955"/>
<dbReference type="EMBL" id="AEJB01000150">
    <property type="protein sequence ID" value="ELP69358.1"/>
    <property type="molecule type" value="Genomic_DNA"/>
</dbReference>
<evidence type="ECO:0000256" key="8">
    <source>
        <dbReference type="SAM" id="MobiDB-lite"/>
    </source>
</evidence>
<dbReference type="InterPro" id="IPR017441">
    <property type="entry name" value="Protein_kinase_ATP_BS"/>
</dbReference>
<dbReference type="PROSITE" id="PS50011">
    <property type="entry name" value="PROTEIN_KINASE_DOM"/>
    <property type="match status" value="1"/>
</dbReference>
<keyword evidence="5 10" id="KW-0418">Kinase</keyword>
<gene>
    <name evidence="10" type="ORF">STRTUCAR8_05269</name>
</gene>
<evidence type="ECO:0000256" key="7">
    <source>
        <dbReference type="PROSITE-ProRule" id="PRU10141"/>
    </source>
</evidence>
<evidence type="ECO:0000256" key="1">
    <source>
        <dbReference type="ARBA" id="ARBA00012513"/>
    </source>
</evidence>
<name>L7FCS2_STRT8</name>
<dbReference type="SUPFAM" id="SSF56112">
    <property type="entry name" value="Protein kinase-like (PK-like)"/>
    <property type="match status" value="1"/>
</dbReference>
<sequence length="621" mass="63224">MPERISRRVPCRLRPNHRALLDSGCPLQPQWPKTCLWVHALWSGAGGRPAARAARGPWGAGMSSGTSTWEVPGYTGSLELGAGASGRVVLAVHEATGVPVAVKYLSDSLRTRPGFVRDFRAEARLLGGLESAYVTGLYEYVESPDGAAIVMELVDGISLRTLLTSRGTLDPESALVLLKGSLLGLADAHRVGVVHRDYKPANVLVVPDGSSKLVDFGIAVDAGTSVGVAGTPAYMAPEQWTGAPASPAADVYAATATFFECLTGHKPYPGDNLAELALQHVDAPVPADEAPEAVRELIRRGLAKEPGQRPSQAEEFVLELEAVAGAAYGPDWEERGRGRLAALVALLPLLLPSARSTARTTTDTARTVLGSDPGLGRARSWRPGRPGMLVAGAAVLLALVLSYGVPNTAGGDSQQAAQALATTSARPGVESGGLTTPTASADSSPTSTTSPGSSPSASPSAASPSSSPSATPAPGEPGTTTPPPATTTPAATPTASATEATPTTAAPTSPAAPAVKDVAVSGFRQTGPTTASATIDITTDGTGPISVTVSWATGDTGLRLGTSPDGPSQTFARSGATQYTFTVDHTFQGDGCYWTVQATTTPASADGGASQQLLTRGCSVG</sequence>
<dbReference type="GO" id="GO:0005524">
    <property type="term" value="F:ATP binding"/>
    <property type="evidence" value="ECO:0007669"/>
    <property type="project" value="UniProtKB-UniRule"/>
</dbReference>
<accession>L7FCS2</accession>
<keyword evidence="11" id="KW-1185">Reference proteome</keyword>
<feature type="region of interest" description="Disordered" evidence="8">
    <location>
        <begin position="356"/>
        <end position="383"/>
    </location>
</feature>
<feature type="region of interest" description="Disordered" evidence="8">
    <location>
        <begin position="416"/>
        <end position="513"/>
    </location>
</feature>
<organism evidence="10 11">
    <name type="scientific">Streptomyces turgidiscabies (strain Car8)</name>
    <dbReference type="NCBI Taxonomy" id="698760"/>
    <lineage>
        <taxon>Bacteria</taxon>
        <taxon>Bacillati</taxon>
        <taxon>Actinomycetota</taxon>
        <taxon>Actinomycetes</taxon>
        <taxon>Kitasatosporales</taxon>
        <taxon>Streptomycetaceae</taxon>
        <taxon>Streptomyces</taxon>
    </lineage>
</organism>
<reference evidence="10 11" key="1">
    <citation type="journal article" date="2011" name="Plasmid">
        <title>Streptomyces turgidiscabies Car8 contains a modular pathogenicity island that shares virulence genes with other actinobacterial plant pathogens.</title>
        <authorList>
            <person name="Huguet-Tapia J.C."/>
            <person name="Badger J.H."/>
            <person name="Loria R."/>
            <person name="Pettis G.S."/>
        </authorList>
    </citation>
    <scope>NUCLEOTIDE SEQUENCE [LARGE SCALE GENOMIC DNA]</scope>
    <source>
        <strain evidence="10 11">Car8</strain>
    </source>
</reference>
<evidence type="ECO:0000313" key="10">
    <source>
        <dbReference type="EMBL" id="ELP69358.1"/>
    </source>
</evidence>
<feature type="binding site" evidence="7">
    <location>
        <position position="103"/>
    </location>
    <ligand>
        <name>ATP</name>
        <dbReference type="ChEBI" id="CHEBI:30616"/>
    </ligand>
</feature>
<keyword evidence="4 7" id="KW-0547">Nucleotide-binding</keyword>
<dbReference type="InterPro" id="IPR000719">
    <property type="entry name" value="Prot_kinase_dom"/>
</dbReference>
<dbReference type="PROSITE" id="PS00108">
    <property type="entry name" value="PROTEIN_KINASE_ST"/>
    <property type="match status" value="1"/>
</dbReference>
<dbReference type="Gene3D" id="1.10.510.10">
    <property type="entry name" value="Transferase(Phosphotransferase) domain 1"/>
    <property type="match status" value="1"/>
</dbReference>
<feature type="compositionally biased region" description="Low complexity" evidence="8">
    <location>
        <begin position="356"/>
        <end position="367"/>
    </location>
</feature>
<evidence type="ECO:0000256" key="3">
    <source>
        <dbReference type="ARBA" id="ARBA00022679"/>
    </source>
</evidence>
<protein>
    <recommendedName>
        <fullName evidence="1">non-specific serine/threonine protein kinase</fullName>
        <ecNumber evidence="1">2.7.11.1</ecNumber>
    </recommendedName>
</protein>
<keyword evidence="6 7" id="KW-0067">ATP-binding</keyword>
<keyword evidence="2" id="KW-0723">Serine/threonine-protein kinase</keyword>
<dbReference type="PANTHER" id="PTHR43289">
    <property type="entry name" value="MITOGEN-ACTIVATED PROTEIN KINASE KINASE KINASE 20-RELATED"/>
    <property type="match status" value="1"/>
</dbReference>
<dbReference type="Proteomes" id="UP000010931">
    <property type="component" value="Unassembled WGS sequence"/>
</dbReference>
<evidence type="ECO:0000256" key="4">
    <source>
        <dbReference type="ARBA" id="ARBA00022741"/>
    </source>
</evidence>